<organism evidence="1 2">
    <name type="scientific">Pseudomonas helleri</name>
    <dbReference type="NCBI Taxonomy" id="1608996"/>
    <lineage>
        <taxon>Bacteria</taxon>
        <taxon>Pseudomonadati</taxon>
        <taxon>Pseudomonadota</taxon>
        <taxon>Gammaproteobacteria</taxon>
        <taxon>Pseudomonadales</taxon>
        <taxon>Pseudomonadaceae</taxon>
        <taxon>Pseudomonas</taxon>
    </lineage>
</organism>
<reference evidence="1 2" key="1">
    <citation type="submission" date="2019-10" db="EMBL/GenBank/DDBJ databases">
        <title>Evaluation of single-gene subtyping targets for Pseudomonas.</title>
        <authorList>
            <person name="Reichler S.J."/>
            <person name="Orsi R.H."/>
            <person name="Wiedmann M."/>
            <person name="Martin N.H."/>
            <person name="Murphy S.I."/>
        </authorList>
    </citation>
    <scope>NUCLEOTIDE SEQUENCE [LARGE SCALE GENOMIC DNA]</scope>
    <source>
        <strain evidence="1 2">FSL R10-1876</strain>
    </source>
</reference>
<dbReference type="EMBL" id="WIVV01000213">
    <property type="protein sequence ID" value="MQU45883.1"/>
    <property type="molecule type" value="Genomic_DNA"/>
</dbReference>
<dbReference type="RefSeq" id="WP_048385408.1">
    <property type="nucleotide sequence ID" value="NZ_CP181271.1"/>
</dbReference>
<comment type="caution">
    <text evidence="1">The sequence shown here is derived from an EMBL/GenBank/DDBJ whole genome shotgun (WGS) entry which is preliminary data.</text>
</comment>
<evidence type="ECO:0000313" key="2">
    <source>
        <dbReference type="Proteomes" id="UP000466863"/>
    </source>
</evidence>
<sequence length="93" mass="10268">MLKILAVLFAARQRGVEDGAATPTKKSRPSPVIVEEPCEATPAAQHCLYRSFRPLLTAQTGLNHGFSATALIQKMSLIDLENNCIKTQYIFKH</sequence>
<gene>
    <name evidence="1" type="ORF">GHO28_25770</name>
</gene>
<proteinExistence type="predicted"/>
<dbReference type="AlphaFoldDB" id="A0A6I1WZG0"/>
<protein>
    <submittedName>
        <fullName evidence="1">Uncharacterized protein</fullName>
    </submittedName>
</protein>
<accession>A0A6I1WZG0</accession>
<dbReference type="Proteomes" id="UP000466863">
    <property type="component" value="Unassembled WGS sequence"/>
</dbReference>
<evidence type="ECO:0000313" key="1">
    <source>
        <dbReference type="EMBL" id="MQU45883.1"/>
    </source>
</evidence>
<name>A0A6I1WZG0_9PSED</name>